<reference evidence="3" key="1">
    <citation type="submission" date="2016-10" db="EMBL/GenBank/DDBJ databases">
        <authorList>
            <person name="Varghese N."/>
            <person name="Submissions S."/>
        </authorList>
    </citation>
    <scope>NUCLEOTIDE SEQUENCE [LARGE SCALE GENOMIC DNA]</scope>
    <source>
        <strain evidence="3">IMMIB L-1606</strain>
    </source>
</reference>
<feature type="transmembrane region" description="Helical" evidence="1">
    <location>
        <begin position="6"/>
        <end position="25"/>
    </location>
</feature>
<sequence>MMPLDSLVLTVVIAAVFFYVLYSVIRAAVRDGILQADGRREQKSQVEFTSGDER</sequence>
<dbReference type="EMBL" id="LT629779">
    <property type="protein sequence ID" value="SDT23155.1"/>
    <property type="molecule type" value="Genomic_DNA"/>
</dbReference>
<organism evidence="2 3">
    <name type="scientific">Pseudarthrobacter equi</name>
    <dbReference type="NCBI Taxonomy" id="728066"/>
    <lineage>
        <taxon>Bacteria</taxon>
        <taxon>Bacillati</taxon>
        <taxon>Actinomycetota</taxon>
        <taxon>Actinomycetes</taxon>
        <taxon>Micrococcales</taxon>
        <taxon>Micrococcaceae</taxon>
        <taxon>Pseudarthrobacter</taxon>
    </lineage>
</organism>
<keyword evidence="1" id="KW-1133">Transmembrane helix</keyword>
<keyword evidence="1" id="KW-0812">Transmembrane</keyword>
<dbReference type="Proteomes" id="UP000198751">
    <property type="component" value="Chromosome I"/>
</dbReference>
<keyword evidence="3" id="KW-1185">Reference proteome</keyword>
<keyword evidence="1" id="KW-0472">Membrane</keyword>
<evidence type="ECO:0000256" key="1">
    <source>
        <dbReference type="SAM" id="Phobius"/>
    </source>
</evidence>
<gene>
    <name evidence="2" type="ORF">SAMN04489743_2096</name>
</gene>
<proteinExistence type="predicted"/>
<protein>
    <submittedName>
        <fullName evidence="2">Uncharacterized protein</fullName>
    </submittedName>
</protein>
<evidence type="ECO:0000313" key="2">
    <source>
        <dbReference type="EMBL" id="SDT23155.1"/>
    </source>
</evidence>
<evidence type="ECO:0000313" key="3">
    <source>
        <dbReference type="Proteomes" id="UP000198751"/>
    </source>
</evidence>
<dbReference type="AlphaFoldDB" id="A0A1H1YNW4"/>
<accession>A0A1H1YNW4</accession>
<name>A0A1H1YNW4_9MICC</name>